<keyword evidence="3" id="KW-1185">Reference proteome</keyword>
<dbReference type="CDD" id="cd00093">
    <property type="entry name" value="HTH_XRE"/>
    <property type="match status" value="1"/>
</dbReference>
<organism evidence="2 3">
    <name type="scientific">Microseira wollei NIES-4236</name>
    <dbReference type="NCBI Taxonomy" id="2530354"/>
    <lineage>
        <taxon>Bacteria</taxon>
        <taxon>Bacillati</taxon>
        <taxon>Cyanobacteriota</taxon>
        <taxon>Cyanophyceae</taxon>
        <taxon>Oscillatoriophycideae</taxon>
        <taxon>Aerosakkonematales</taxon>
        <taxon>Aerosakkonemataceae</taxon>
        <taxon>Microseira</taxon>
    </lineage>
</organism>
<dbReference type="PROSITE" id="PS50943">
    <property type="entry name" value="HTH_CROC1"/>
    <property type="match status" value="1"/>
</dbReference>
<dbReference type="InterPro" id="IPR001387">
    <property type="entry name" value="Cro/C1-type_HTH"/>
</dbReference>
<dbReference type="InterPro" id="IPR010982">
    <property type="entry name" value="Lambda_DNA-bd_dom_sf"/>
</dbReference>
<dbReference type="EMBL" id="BLAY01000003">
    <property type="protein sequence ID" value="GET35627.1"/>
    <property type="molecule type" value="Genomic_DNA"/>
</dbReference>
<dbReference type="PANTHER" id="PTHR37301">
    <property type="entry name" value="DNA-BINDING PROTEIN-RELATED"/>
    <property type="match status" value="1"/>
</dbReference>
<protein>
    <recommendedName>
        <fullName evidence="1">HTH cro/C1-type domain-containing protein</fullName>
    </recommendedName>
</protein>
<evidence type="ECO:0000313" key="3">
    <source>
        <dbReference type="Proteomes" id="UP001050975"/>
    </source>
</evidence>
<sequence>MSTGVTIRWKLAVVMAERNISNKELAALIGMHPTSVSRLKTRRTFPKIDEDTLSALCKALKCQPGDLMVYEEDQADG</sequence>
<proteinExistence type="predicted"/>
<dbReference type="PANTHER" id="PTHR37301:SF1">
    <property type="entry name" value="DNA-BINDING PROTEIN"/>
    <property type="match status" value="1"/>
</dbReference>
<comment type="caution">
    <text evidence="2">The sequence shown here is derived from an EMBL/GenBank/DDBJ whole genome shotgun (WGS) entry which is preliminary data.</text>
</comment>
<dbReference type="Gene3D" id="1.10.260.40">
    <property type="entry name" value="lambda repressor-like DNA-binding domains"/>
    <property type="match status" value="1"/>
</dbReference>
<evidence type="ECO:0000259" key="1">
    <source>
        <dbReference type="PROSITE" id="PS50943"/>
    </source>
</evidence>
<evidence type="ECO:0000313" key="2">
    <source>
        <dbReference type="EMBL" id="GET35627.1"/>
    </source>
</evidence>
<dbReference type="AlphaFoldDB" id="A0AAV3WZ31"/>
<reference evidence="2" key="1">
    <citation type="submission" date="2019-10" db="EMBL/GenBank/DDBJ databases">
        <title>Draft genome sequece of Microseira wollei NIES-4236.</title>
        <authorList>
            <person name="Yamaguchi H."/>
            <person name="Suzuki S."/>
            <person name="Kawachi M."/>
        </authorList>
    </citation>
    <scope>NUCLEOTIDE SEQUENCE</scope>
    <source>
        <strain evidence="2">NIES-4236</strain>
    </source>
</reference>
<dbReference type="Proteomes" id="UP001050975">
    <property type="component" value="Unassembled WGS sequence"/>
</dbReference>
<dbReference type="SMART" id="SM00530">
    <property type="entry name" value="HTH_XRE"/>
    <property type="match status" value="1"/>
</dbReference>
<name>A0AAV3WZ31_9CYAN</name>
<dbReference type="SUPFAM" id="SSF47413">
    <property type="entry name" value="lambda repressor-like DNA-binding domains"/>
    <property type="match status" value="1"/>
</dbReference>
<feature type="domain" description="HTH cro/C1-type" evidence="1">
    <location>
        <begin position="11"/>
        <end position="67"/>
    </location>
</feature>
<accession>A0AAV3WZ31</accession>
<gene>
    <name evidence="2" type="ORF">MiSe_03690</name>
</gene>
<dbReference type="Pfam" id="PF13443">
    <property type="entry name" value="HTH_26"/>
    <property type="match status" value="1"/>
</dbReference>
<dbReference type="GO" id="GO:0003677">
    <property type="term" value="F:DNA binding"/>
    <property type="evidence" value="ECO:0007669"/>
    <property type="project" value="InterPro"/>
</dbReference>